<dbReference type="PANTHER" id="PTHR12360">
    <property type="entry name" value="NUCLEAR TRANSCRIPTION FACTOR, X-BOX BINDING 1 NFX1"/>
    <property type="match status" value="1"/>
</dbReference>
<keyword evidence="4" id="KW-1185">Reference proteome</keyword>
<dbReference type="InterPro" id="IPR056234">
    <property type="entry name" value="RRM_NFXL1"/>
</dbReference>
<dbReference type="EMBL" id="JAUUTY010000005">
    <property type="protein sequence ID" value="KAK1631703.1"/>
    <property type="molecule type" value="Genomic_DNA"/>
</dbReference>
<organism evidence="3 4">
    <name type="scientific">Lolium multiflorum</name>
    <name type="common">Italian ryegrass</name>
    <name type="synonym">Lolium perenne subsp. multiflorum</name>
    <dbReference type="NCBI Taxonomy" id="4521"/>
    <lineage>
        <taxon>Eukaryota</taxon>
        <taxon>Viridiplantae</taxon>
        <taxon>Streptophyta</taxon>
        <taxon>Embryophyta</taxon>
        <taxon>Tracheophyta</taxon>
        <taxon>Spermatophyta</taxon>
        <taxon>Magnoliopsida</taxon>
        <taxon>Liliopsida</taxon>
        <taxon>Poales</taxon>
        <taxon>Poaceae</taxon>
        <taxon>BOP clade</taxon>
        <taxon>Pooideae</taxon>
        <taxon>Poodae</taxon>
        <taxon>Poeae</taxon>
        <taxon>Poeae Chloroplast Group 2 (Poeae type)</taxon>
        <taxon>Loliodinae</taxon>
        <taxon>Loliinae</taxon>
        <taxon>Lolium</taxon>
    </lineage>
</organism>
<evidence type="ECO:0000313" key="4">
    <source>
        <dbReference type="Proteomes" id="UP001231189"/>
    </source>
</evidence>
<accession>A0AAD8RV27</accession>
<dbReference type="Proteomes" id="UP001231189">
    <property type="component" value="Unassembled WGS sequence"/>
</dbReference>
<feature type="domain" description="NFXL1 RRM-like" evidence="2">
    <location>
        <begin position="128"/>
        <end position="204"/>
    </location>
</feature>
<dbReference type="GO" id="GO:0000981">
    <property type="term" value="F:DNA-binding transcription factor activity, RNA polymerase II-specific"/>
    <property type="evidence" value="ECO:0007669"/>
    <property type="project" value="TreeGrafter"/>
</dbReference>
<evidence type="ECO:0000259" key="2">
    <source>
        <dbReference type="Pfam" id="PF24435"/>
    </source>
</evidence>
<reference evidence="3" key="1">
    <citation type="submission" date="2023-07" db="EMBL/GenBank/DDBJ databases">
        <title>A chromosome-level genome assembly of Lolium multiflorum.</title>
        <authorList>
            <person name="Chen Y."/>
            <person name="Copetti D."/>
            <person name="Kolliker R."/>
            <person name="Studer B."/>
        </authorList>
    </citation>
    <scope>NUCLEOTIDE SEQUENCE</scope>
    <source>
        <strain evidence="3">02402/16</strain>
        <tissue evidence="3">Leaf</tissue>
    </source>
</reference>
<dbReference type="GO" id="GO:0005634">
    <property type="term" value="C:nucleus"/>
    <property type="evidence" value="ECO:0007669"/>
    <property type="project" value="TreeGrafter"/>
</dbReference>
<feature type="region of interest" description="Disordered" evidence="1">
    <location>
        <begin position="231"/>
        <end position="250"/>
    </location>
</feature>
<dbReference type="Pfam" id="PF24435">
    <property type="entry name" value="RRM_NFXL1"/>
    <property type="match status" value="1"/>
</dbReference>
<dbReference type="InterPro" id="IPR034078">
    <property type="entry name" value="NFX1_fam"/>
</dbReference>
<dbReference type="GO" id="GO:0000977">
    <property type="term" value="F:RNA polymerase II transcription regulatory region sequence-specific DNA binding"/>
    <property type="evidence" value="ECO:0007669"/>
    <property type="project" value="TreeGrafter"/>
</dbReference>
<gene>
    <name evidence="3" type="ORF">QYE76_006018</name>
</gene>
<sequence length="316" mass="34331">MLLARSWVQTDGISSGLPKHKTKNFLYSNRKRASGTPIGALLHFGENSNASDLVSDLYRREPKWVHVFCHMTKDRRDAIRLIADRWKLSVQAVCWEPRLFVTIHVTSKSKVPARVLGSKAGVPVSASHPYFDPMVDMDPRLVVAMLDLPREADVSSLVLRFGGECELVWLNDKNALAVFGDPARAATALRRLDYGSAYQGASMFCPSSITQASASGNVWVGAQREGGSVAKTSANPWKTAGASDSDPSGGWTVLGHSPGANLLGQAPGSVWRRGDAASQVMGTNRWNALDSAGLCYHKLWANRRRWASSGEAAARL</sequence>
<proteinExistence type="predicted"/>
<dbReference type="AlphaFoldDB" id="A0AAD8RV27"/>
<name>A0AAD8RV27_LOLMU</name>
<comment type="caution">
    <text evidence="3">The sequence shown here is derived from an EMBL/GenBank/DDBJ whole genome shotgun (WGS) entry which is preliminary data.</text>
</comment>
<evidence type="ECO:0000313" key="3">
    <source>
        <dbReference type="EMBL" id="KAK1631703.1"/>
    </source>
</evidence>
<evidence type="ECO:0000256" key="1">
    <source>
        <dbReference type="SAM" id="MobiDB-lite"/>
    </source>
</evidence>
<protein>
    <recommendedName>
        <fullName evidence="2">NFXL1 RRM-like domain-containing protein</fullName>
    </recommendedName>
</protein>
<dbReference type="PANTHER" id="PTHR12360:SF12">
    <property type="entry name" value="TRANSCRIPTIONAL REPRESSOR NF-X1"/>
    <property type="match status" value="1"/>
</dbReference>